<evidence type="ECO:0000313" key="2">
    <source>
        <dbReference type="Proteomes" id="UP000779233"/>
    </source>
</evidence>
<accession>A0A8S4HNC7</accession>
<reference evidence="1" key="1">
    <citation type="submission" date="2021-09" db="EMBL/GenBank/DDBJ databases">
        <authorList>
            <consortium name="Pathogen Informatics"/>
        </authorList>
    </citation>
    <scope>NUCLEOTIDE SEQUENCE</scope>
    <source>
        <strain evidence="1">PvW1</strain>
    </source>
</reference>
<dbReference type="InterPro" id="IPR008780">
    <property type="entry name" value="Plasmodium_Vir"/>
</dbReference>
<dbReference type="AlphaFoldDB" id="A0A8S4HNC7"/>
<gene>
    <name evidence="1" type="ORF">PVW1_000010600</name>
</gene>
<dbReference type="VEuPathDB" id="PlasmoDB:PVPAM_060040400"/>
<name>A0A8S4HNC7_PLAVI</name>
<dbReference type="Proteomes" id="UP000779233">
    <property type="component" value="Unassembled WGS sequence"/>
</dbReference>
<evidence type="ECO:0000313" key="1">
    <source>
        <dbReference type="EMBL" id="CAG9485352.1"/>
    </source>
</evidence>
<organism evidence="1 2">
    <name type="scientific">Plasmodium vivax</name>
    <name type="common">malaria parasite P. vivax</name>
    <dbReference type="NCBI Taxonomy" id="5855"/>
    <lineage>
        <taxon>Eukaryota</taxon>
        <taxon>Sar</taxon>
        <taxon>Alveolata</taxon>
        <taxon>Apicomplexa</taxon>
        <taxon>Aconoidasida</taxon>
        <taxon>Haemosporida</taxon>
        <taxon>Plasmodiidae</taxon>
        <taxon>Plasmodium</taxon>
        <taxon>Plasmodium (Plasmodium)</taxon>
    </lineage>
</organism>
<dbReference type="EMBL" id="CAJZCX010000017">
    <property type="protein sequence ID" value="CAG9485352.1"/>
    <property type="molecule type" value="Genomic_DNA"/>
</dbReference>
<dbReference type="Pfam" id="PF05795">
    <property type="entry name" value="Plasmodium_Vir"/>
    <property type="match status" value="1"/>
</dbReference>
<protein>
    <submittedName>
        <fullName evidence="1">(malaria parasite P. vivax) hypothetical protein</fullName>
    </submittedName>
</protein>
<comment type="caution">
    <text evidence="1">The sequence shown here is derived from an EMBL/GenBank/DDBJ whole genome shotgun (WGS) entry which is preliminary data.</text>
</comment>
<sequence>MSGTYKDTFFEDLISRYDFLGYLPIGNMYPIFYSDVMRTENSDSYCDSFSTEEYSDVFDYRSLCKNAQNVLSYLKQMIDASILDNDTKWCDYLSYFLHDNIQNCESCNNIKQFYAELNNLKMYYSPLSNNCNIINFEIGKDEFIKKKKLYIYGDILHWIKNNYENISFVKQNIYNQFFGLCVDIYKEITSTYKCKINDDYKKEFLNFINNFNTTKRHLESNHVNISHEDVKTSYELMCQAQTIENRGRITEELEEREAESGEENGIYGVGIPGGAFARVDEQGEKLKPELDNHANQTDHRVSDIIEEIPNPNTPKPVGTIIGTSLGFVLPLITLYKIDTKILRRNNIIKDIKNNKQDFLLNSSEDREMELGDAMYRVTYSSATN</sequence>
<proteinExistence type="predicted"/>